<keyword evidence="1" id="KW-0175">Coiled coil</keyword>
<proteinExistence type="predicted"/>
<keyword evidence="4" id="KW-1185">Reference proteome</keyword>
<feature type="compositionally biased region" description="Low complexity" evidence="2">
    <location>
        <begin position="250"/>
        <end position="260"/>
    </location>
</feature>
<comment type="caution">
    <text evidence="3">The sequence shown here is derived from an EMBL/GenBank/DDBJ whole genome shotgun (WGS) entry which is preliminary data.</text>
</comment>
<feature type="coiled-coil region" evidence="1">
    <location>
        <begin position="272"/>
        <end position="323"/>
    </location>
</feature>
<evidence type="ECO:0000256" key="2">
    <source>
        <dbReference type="SAM" id="MobiDB-lite"/>
    </source>
</evidence>
<evidence type="ECO:0000256" key="1">
    <source>
        <dbReference type="SAM" id="Coils"/>
    </source>
</evidence>
<dbReference type="Proteomes" id="UP001489004">
    <property type="component" value="Unassembled WGS sequence"/>
</dbReference>
<name>A0AAW1QT25_9CHLO</name>
<evidence type="ECO:0000313" key="4">
    <source>
        <dbReference type="Proteomes" id="UP001489004"/>
    </source>
</evidence>
<accession>A0AAW1QT25</accession>
<dbReference type="AlphaFoldDB" id="A0AAW1QT25"/>
<feature type="coiled-coil region" evidence="1">
    <location>
        <begin position="134"/>
        <end position="194"/>
    </location>
</feature>
<gene>
    <name evidence="3" type="ORF">WJX72_008945</name>
</gene>
<feature type="region of interest" description="Disordered" evidence="2">
    <location>
        <begin position="211"/>
        <end position="266"/>
    </location>
</feature>
<reference evidence="3 4" key="1">
    <citation type="journal article" date="2024" name="Nat. Commun.">
        <title>Phylogenomics reveals the evolutionary origins of lichenization in chlorophyte algae.</title>
        <authorList>
            <person name="Puginier C."/>
            <person name="Libourel C."/>
            <person name="Otte J."/>
            <person name="Skaloud P."/>
            <person name="Haon M."/>
            <person name="Grisel S."/>
            <person name="Petersen M."/>
            <person name="Berrin J.G."/>
            <person name="Delaux P.M."/>
            <person name="Dal Grande F."/>
            <person name="Keller J."/>
        </authorList>
    </citation>
    <scope>NUCLEOTIDE SEQUENCE [LARGE SCALE GENOMIC DNA]</scope>
    <source>
        <strain evidence="3 4">SAG 2043</strain>
    </source>
</reference>
<protein>
    <recommendedName>
        <fullName evidence="5">Sfi1 spindle body domain-containing protein</fullName>
    </recommendedName>
</protein>
<evidence type="ECO:0008006" key="5">
    <source>
        <dbReference type="Google" id="ProtNLM"/>
    </source>
</evidence>
<sequence length="641" mass="71578">MGTSGGSVETWLQVFGQGAGSNATVPLPQLAGSTRSGSDVFTQAESLLRQIRAEEDGMEPSPLTGIELLSSFQWRRKLHVWQAWQHFTITGRQQRQAEAVARQQRLNDIAITFHLMYRAHSALLAWHRAVRAARDTAKREREAVLERQADARKQHAAEQFQRLYAQHACFAAWRKEVDRERAAHELQAEHAIRQDRIQRFVQHTLARKAAAAAQPAAESHKPSGVPVDAEAACSGGPNGIQEPQLGAPCRQSPQPEQQSQDDSRRQLRHQRFEAIKAKREEARRQKEEAEIAAIEEMQRAERIRQLEAKKKRLQQEAARDLRRQLAARQAEMAALHYANELAVRWGLRPWQQLVAHRRQQTLQATQFAARCSLIRCIAAWIDYISEAREAAAEALCQAELRADQQRRRVLSWRAMWALQLAVQWRQLAERDAAAAWFRTCAGQALAAWRQYTVLQSNARLLAALQTEQAADHHARMAGQRAAFRGWAQALHAACEEAAALARREQARQKINGWLDEYRRNKRAVAAESGNEDGGGAGLVQDLLAESSWASALQEPADLEPGAATLSSPTSPLLAGFKGAGHRSFGTNMQRPEDTSVENMAKDGNMASPGYNAKPAGRRSFGWLGGAVLSDIRNSAQFNDID</sequence>
<organism evidence="3 4">
    <name type="scientific">[Myrmecia] bisecta</name>
    <dbReference type="NCBI Taxonomy" id="41462"/>
    <lineage>
        <taxon>Eukaryota</taxon>
        <taxon>Viridiplantae</taxon>
        <taxon>Chlorophyta</taxon>
        <taxon>core chlorophytes</taxon>
        <taxon>Trebouxiophyceae</taxon>
        <taxon>Trebouxiales</taxon>
        <taxon>Trebouxiaceae</taxon>
        <taxon>Myrmecia</taxon>
    </lineage>
</organism>
<evidence type="ECO:0000313" key="3">
    <source>
        <dbReference type="EMBL" id="KAK9824252.1"/>
    </source>
</evidence>
<dbReference type="EMBL" id="JALJOR010000002">
    <property type="protein sequence ID" value="KAK9824252.1"/>
    <property type="molecule type" value="Genomic_DNA"/>
</dbReference>